<evidence type="ECO:0000313" key="2">
    <source>
        <dbReference type="Proteomes" id="UP000245712"/>
    </source>
</evidence>
<reference evidence="1 2" key="1">
    <citation type="submission" date="2018-05" db="EMBL/GenBank/DDBJ databases">
        <title>Genomic Encyclopedia of Type Strains, Phase IV (KMG-V): Genome sequencing to study the core and pangenomes of soil and plant-associated prokaryotes.</title>
        <authorList>
            <person name="Whitman W."/>
        </authorList>
    </citation>
    <scope>NUCLEOTIDE SEQUENCE [LARGE SCALE GENOMIC DNA]</scope>
    <source>
        <strain evidence="1 2">SCZa-39</strain>
    </source>
</reference>
<name>A0ABX5KVC9_9BURK</name>
<comment type="caution">
    <text evidence="1">The sequence shown here is derived from an EMBL/GenBank/DDBJ whole genome shotgun (WGS) entry which is preliminary data.</text>
</comment>
<organism evidence="1 2">
    <name type="scientific">Paraburkholderia unamae</name>
    <dbReference type="NCBI Taxonomy" id="219649"/>
    <lineage>
        <taxon>Bacteria</taxon>
        <taxon>Pseudomonadati</taxon>
        <taxon>Pseudomonadota</taxon>
        <taxon>Betaproteobacteria</taxon>
        <taxon>Burkholderiales</taxon>
        <taxon>Burkholderiaceae</taxon>
        <taxon>Paraburkholderia</taxon>
    </lineage>
</organism>
<gene>
    <name evidence="1" type="ORF">C7402_101332</name>
</gene>
<sequence length="73" mass="7805">MGPRGPLGADCCARSKAAAAPYNAWENDPGPWDTCHRTATDENRCYCTPPNLDSILDTGPATLPVSDIRLTSQ</sequence>
<evidence type="ECO:0000313" key="1">
    <source>
        <dbReference type="EMBL" id="PVX97619.1"/>
    </source>
</evidence>
<proteinExistence type="predicted"/>
<protein>
    <submittedName>
        <fullName evidence="1">Uncharacterized protein</fullName>
    </submittedName>
</protein>
<keyword evidence="2" id="KW-1185">Reference proteome</keyword>
<dbReference type="Proteomes" id="UP000245712">
    <property type="component" value="Unassembled WGS sequence"/>
</dbReference>
<accession>A0ABX5KVC9</accession>
<dbReference type="EMBL" id="QEOB01000001">
    <property type="protein sequence ID" value="PVX97619.1"/>
    <property type="molecule type" value="Genomic_DNA"/>
</dbReference>